<keyword evidence="2" id="KW-1185">Reference proteome</keyword>
<name>A0A8X6RZQ7_TRICX</name>
<sequence>MGRIDAAIRRSWQQWVNISRFERHDLSSRPKATADQEHRLIVRFAVTASDSSLSTIRHATRKRVSIIITYIRLIVRNLYSYSPIRHLPYTPAHG</sequence>
<proteinExistence type="predicted"/>
<accession>A0A8X6RZQ7</accession>
<protein>
    <submittedName>
        <fullName evidence="1">Uncharacterized protein</fullName>
    </submittedName>
</protein>
<evidence type="ECO:0000313" key="1">
    <source>
        <dbReference type="EMBL" id="GFY04169.1"/>
    </source>
</evidence>
<dbReference type="Proteomes" id="UP000887159">
    <property type="component" value="Unassembled WGS sequence"/>
</dbReference>
<dbReference type="EMBL" id="BMAU01021243">
    <property type="protein sequence ID" value="GFY04169.1"/>
    <property type="molecule type" value="Genomic_DNA"/>
</dbReference>
<reference evidence="1" key="1">
    <citation type="submission" date="2020-08" db="EMBL/GenBank/DDBJ databases">
        <title>Multicomponent nature underlies the extraordinary mechanical properties of spider dragline silk.</title>
        <authorList>
            <person name="Kono N."/>
            <person name="Nakamura H."/>
            <person name="Mori M."/>
            <person name="Yoshida Y."/>
            <person name="Ohtoshi R."/>
            <person name="Malay A.D."/>
            <person name="Moran D.A.P."/>
            <person name="Tomita M."/>
            <person name="Numata K."/>
            <person name="Arakawa K."/>
        </authorList>
    </citation>
    <scope>NUCLEOTIDE SEQUENCE</scope>
</reference>
<gene>
    <name evidence="1" type="primary">NCL1_37874</name>
    <name evidence="1" type="ORF">TNCV_1199471</name>
</gene>
<evidence type="ECO:0000313" key="2">
    <source>
        <dbReference type="Proteomes" id="UP000887159"/>
    </source>
</evidence>
<dbReference type="AlphaFoldDB" id="A0A8X6RZQ7"/>
<comment type="caution">
    <text evidence="1">The sequence shown here is derived from an EMBL/GenBank/DDBJ whole genome shotgun (WGS) entry which is preliminary data.</text>
</comment>
<organism evidence="1 2">
    <name type="scientific">Trichonephila clavipes</name>
    <name type="common">Golden silk orbweaver</name>
    <name type="synonym">Nephila clavipes</name>
    <dbReference type="NCBI Taxonomy" id="2585209"/>
    <lineage>
        <taxon>Eukaryota</taxon>
        <taxon>Metazoa</taxon>
        <taxon>Ecdysozoa</taxon>
        <taxon>Arthropoda</taxon>
        <taxon>Chelicerata</taxon>
        <taxon>Arachnida</taxon>
        <taxon>Araneae</taxon>
        <taxon>Araneomorphae</taxon>
        <taxon>Entelegynae</taxon>
        <taxon>Araneoidea</taxon>
        <taxon>Nephilidae</taxon>
        <taxon>Trichonephila</taxon>
    </lineage>
</organism>